<dbReference type="SUPFAM" id="SSF54909">
    <property type="entry name" value="Dimeric alpha+beta barrel"/>
    <property type="match status" value="1"/>
</dbReference>
<proteinExistence type="predicted"/>
<dbReference type="EMBL" id="PRLP01000106">
    <property type="protein sequence ID" value="PPC75126.1"/>
    <property type="molecule type" value="Genomic_DNA"/>
</dbReference>
<organism evidence="3 4">
    <name type="scientific">Proteobacteria bacterium 228</name>
    <dbReference type="NCBI Taxonomy" id="2083153"/>
    <lineage>
        <taxon>Bacteria</taxon>
        <taxon>Pseudomonadati</taxon>
        <taxon>Pseudomonadota</taxon>
    </lineage>
</organism>
<dbReference type="PANTHER" id="PTHR37811:SF2">
    <property type="entry name" value="ABM DOMAIN-CONTAINING PROTEIN"/>
    <property type="match status" value="1"/>
</dbReference>
<feature type="domain" description="ABM" evidence="2">
    <location>
        <begin position="11"/>
        <end position="82"/>
    </location>
</feature>
<dbReference type="Proteomes" id="UP000238196">
    <property type="component" value="Unassembled WGS sequence"/>
</dbReference>
<dbReference type="InterPro" id="IPR011008">
    <property type="entry name" value="Dimeric_a/b-barrel"/>
</dbReference>
<evidence type="ECO:0000256" key="1">
    <source>
        <dbReference type="SAM" id="MobiDB-lite"/>
    </source>
</evidence>
<dbReference type="InterPro" id="IPR007138">
    <property type="entry name" value="ABM_dom"/>
</dbReference>
<keyword evidence="3" id="KW-0560">Oxidoreductase</keyword>
<feature type="region of interest" description="Disordered" evidence="1">
    <location>
        <begin position="104"/>
        <end position="124"/>
    </location>
</feature>
<dbReference type="InterPro" id="IPR052936">
    <property type="entry name" value="Jasmonate_Hydroxylase-like"/>
</dbReference>
<evidence type="ECO:0000313" key="3">
    <source>
        <dbReference type="EMBL" id="PPC75126.1"/>
    </source>
</evidence>
<protein>
    <submittedName>
        <fullName evidence="3">Antibiotic biosynthesis monooxygenase</fullName>
    </submittedName>
</protein>
<sequence length="124" mass="14093">MMTIAATPRPPYYAVIFTSLRTDVDDGYGETAEAMVALAEQQPGFLGVESAREGLGITVSYWRDLEAIRHWKQQVDHREAQRRGRQDWYSAFKTRIALVERDYGLERDGGSEPDQALAQSQNQQ</sequence>
<name>A0A2S5KLD3_9PROT</name>
<comment type="caution">
    <text evidence="3">The sequence shown here is derived from an EMBL/GenBank/DDBJ whole genome shotgun (WGS) entry which is preliminary data.</text>
</comment>
<accession>A0A2S5KLD3</accession>
<evidence type="ECO:0000313" key="4">
    <source>
        <dbReference type="Proteomes" id="UP000238196"/>
    </source>
</evidence>
<dbReference type="PANTHER" id="PTHR37811">
    <property type="entry name" value="BLL5343 PROTEIN"/>
    <property type="match status" value="1"/>
</dbReference>
<reference evidence="3 4" key="1">
    <citation type="submission" date="2018-02" db="EMBL/GenBank/DDBJ databases">
        <title>novel marine gammaproteobacteria from coastal saline agro ecosystem.</title>
        <authorList>
            <person name="Krishnan R."/>
            <person name="Ramesh Kumar N."/>
        </authorList>
    </citation>
    <scope>NUCLEOTIDE SEQUENCE [LARGE SCALE GENOMIC DNA]</scope>
    <source>
        <strain evidence="3 4">228</strain>
    </source>
</reference>
<keyword evidence="3" id="KW-0503">Monooxygenase</keyword>
<dbReference type="AlphaFoldDB" id="A0A2S5KLD3"/>
<dbReference type="Pfam" id="PF03992">
    <property type="entry name" value="ABM"/>
    <property type="match status" value="1"/>
</dbReference>
<evidence type="ECO:0000259" key="2">
    <source>
        <dbReference type="Pfam" id="PF03992"/>
    </source>
</evidence>
<dbReference type="OrthoDB" id="9797060at2"/>
<gene>
    <name evidence="3" type="ORF">C4K68_21015</name>
</gene>
<dbReference type="Gene3D" id="3.30.70.100">
    <property type="match status" value="1"/>
</dbReference>
<dbReference type="GO" id="GO:0004497">
    <property type="term" value="F:monooxygenase activity"/>
    <property type="evidence" value="ECO:0007669"/>
    <property type="project" value="UniProtKB-KW"/>
</dbReference>